<dbReference type="Proteomes" id="UP000535501">
    <property type="component" value="Unassembled WGS sequence"/>
</dbReference>
<evidence type="ECO:0000313" key="2">
    <source>
        <dbReference type="EMBL" id="MBB6182064.1"/>
    </source>
</evidence>
<comment type="caution">
    <text evidence="2">The sequence shown here is derived from an EMBL/GenBank/DDBJ whole genome shotgun (WGS) entry which is preliminary data.</text>
</comment>
<evidence type="ECO:0000256" key="1">
    <source>
        <dbReference type="SAM" id="SignalP"/>
    </source>
</evidence>
<reference evidence="2 3" key="1">
    <citation type="submission" date="2020-08" db="EMBL/GenBank/DDBJ databases">
        <title>Genomic Encyclopedia of Type Strains, Phase IV (KMG-IV): sequencing the most valuable type-strain genomes for metagenomic binning, comparative biology and taxonomic classification.</title>
        <authorList>
            <person name="Goeker M."/>
        </authorList>
    </citation>
    <scope>NUCLEOTIDE SEQUENCE [LARGE SCALE GENOMIC DNA]</scope>
    <source>
        <strain evidence="2 3">DSM 102134</strain>
    </source>
</reference>
<evidence type="ECO:0000313" key="3">
    <source>
        <dbReference type="Proteomes" id="UP000535501"/>
    </source>
</evidence>
<gene>
    <name evidence="2" type="ORF">HNQ75_004053</name>
</gene>
<keyword evidence="1" id="KW-0732">Signal</keyword>
<dbReference type="EMBL" id="JACHEJ010000018">
    <property type="protein sequence ID" value="MBB6182064.1"/>
    <property type="molecule type" value="Genomic_DNA"/>
</dbReference>
<feature type="signal peptide" evidence="1">
    <location>
        <begin position="1"/>
        <end position="20"/>
    </location>
</feature>
<protein>
    <submittedName>
        <fullName evidence="2">Uncharacterized protein</fullName>
    </submittedName>
</protein>
<dbReference type="RefSeq" id="WP_077549172.1">
    <property type="nucleotide sequence ID" value="NZ_JACHEJ010000018.1"/>
</dbReference>
<feature type="chain" id="PRO_5031043713" evidence="1">
    <location>
        <begin position="21"/>
        <end position="100"/>
    </location>
</feature>
<name>A0A7W9Z104_9HYPH</name>
<proteinExistence type="predicted"/>
<accession>A0A7W9Z104</accession>
<sequence>MAHIAPVLLVVALGASSASAKECSFPRNEPVQQSGKTEYLFLDTCGRPYEVGYRLDGNTLLFPRGGKHALPKADDASAEKVLRDAYGLVGERDKLIRTKF</sequence>
<dbReference type="AlphaFoldDB" id="A0A7W9Z104"/>
<organism evidence="2 3">
    <name type="scientific">Pseudorhizobium flavum</name>
    <dbReference type="NCBI Taxonomy" id="1335061"/>
    <lineage>
        <taxon>Bacteria</taxon>
        <taxon>Pseudomonadati</taxon>
        <taxon>Pseudomonadota</taxon>
        <taxon>Alphaproteobacteria</taxon>
        <taxon>Hyphomicrobiales</taxon>
        <taxon>Rhizobiaceae</taxon>
        <taxon>Rhizobium/Agrobacterium group</taxon>
        <taxon>Pseudorhizobium</taxon>
    </lineage>
</organism>
<keyword evidence="3" id="KW-1185">Reference proteome</keyword>